<protein>
    <submittedName>
        <fullName evidence="2">Uncharacterized protein</fullName>
    </submittedName>
</protein>
<dbReference type="STRING" id="137265.SAMN05421684_5569"/>
<proteinExistence type="predicted"/>
<keyword evidence="1" id="KW-0472">Membrane</keyword>
<evidence type="ECO:0000256" key="1">
    <source>
        <dbReference type="SAM" id="Phobius"/>
    </source>
</evidence>
<dbReference type="AlphaFoldDB" id="A0A1H3TDK5"/>
<feature type="transmembrane region" description="Helical" evidence="1">
    <location>
        <begin position="35"/>
        <end position="58"/>
    </location>
</feature>
<keyword evidence="1" id="KW-1133">Transmembrane helix</keyword>
<evidence type="ECO:0000313" key="3">
    <source>
        <dbReference type="Proteomes" id="UP000199632"/>
    </source>
</evidence>
<dbReference type="RefSeq" id="WP_143049904.1">
    <property type="nucleotide sequence ID" value="NZ_BOND01000002.1"/>
</dbReference>
<evidence type="ECO:0000313" key="2">
    <source>
        <dbReference type="EMBL" id="SDZ48306.1"/>
    </source>
</evidence>
<dbReference type="Proteomes" id="UP000199632">
    <property type="component" value="Unassembled WGS sequence"/>
</dbReference>
<gene>
    <name evidence="2" type="ORF">SAMN05421684_5569</name>
</gene>
<name>A0A1H3TDK5_9ACTN</name>
<organism evidence="2 3">
    <name type="scientific">Asanoa ishikariensis</name>
    <dbReference type="NCBI Taxonomy" id="137265"/>
    <lineage>
        <taxon>Bacteria</taxon>
        <taxon>Bacillati</taxon>
        <taxon>Actinomycetota</taxon>
        <taxon>Actinomycetes</taxon>
        <taxon>Micromonosporales</taxon>
        <taxon>Micromonosporaceae</taxon>
        <taxon>Asanoa</taxon>
    </lineage>
</organism>
<keyword evidence="3" id="KW-1185">Reference proteome</keyword>
<reference evidence="3" key="1">
    <citation type="submission" date="2016-10" db="EMBL/GenBank/DDBJ databases">
        <authorList>
            <person name="Varghese N."/>
            <person name="Submissions S."/>
        </authorList>
    </citation>
    <scope>NUCLEOTIDE SEQUENCE [LARGE SCALE GENOMIC DNA]</scope>
    <source>
        <strain evidence="3">DSM 44718</strain>
    </source>
</reference>
<feature type="transmembrane region" description="Helical" evidence="1">
    <location>
        <begin position="70"/>
        <end position="94"/>
    </location>
</feature>
<keyword evidence="1" id="KW-0812">Transmembrane</keyword>
<dbReference type="EMBL" id="FNQB01000003">
    <property type="protein sequence ID" value="SDZ48306.1"/>
    <property type="molecule type" value="Genomic_DNA"/>
</dbReference>
<feature type="transmembrane region" description="Helical" evidence="1">
    <location>
        <begin position="6"/>
        <end position="23"/>
    </location>
</feature>
<accession>A0A1H3TDK5</accession>
<sequence length="119" mass="12633">MTSLVLESVPEALVLVTGLVLLSRRRQGWMAAGALVMLLVTLVVSTTIMVLWFGPIVAGDGDALMRFVRWVAPIGTIIEILGVGGMLLLVASVFTGLRRREPPAPALEGGPIDLGEVTR</sequence>